<dbReference type="PROSITE" id="PS00297">
    <property type="entry name" value="HSP70_1"/>
    <property type="match status" value="1"/>
</dbReference>
<sequence>MFFATRAIFRSARYGSYTQIPRSLIARNMNSKVSGPVIGIDLGTTNSCVAIMEGKTPRVIENAEGARTTPSVVAFTKHGERLVGLPAKRQGVVNSNGTVFAFKRLIGRMHKDPEVQDDIKHWPFTVVERPDGRPAVQIDQDGKKQLYSAEELSSMVLTKMRQTAEQYLSKKVNHAVVTVPAYFNDAQRQATKDAGSIAGLDVLRVINEPTAAALAYGVDRSDSSIIAVYDLGGGTFDISILEMQKGVFEVKSTNGDTHLGGEDFDIVLVNHILADFKKTTGTDLSGDSMAVQRIREAAEKAKIELSSTTQTEINLPFITANAAGPQHINTKLLRSQFEGLVEPLIQRTVAPCKRALADAGVKSNEVEEVILVGGMTRMPKVAETVKSVFGREPSKGVNPDEAVAIGAAIQGGVLAGHVTDILLLDVTPLSLGIETLGGIMTKLINRNTTIPTKKSQTFSTAADGQTAIEVKVFQGERELVKDNKLLGNFNLVGIPPAPKGVPQIEITFDIDADGIVNVSAKDKATNKNQSMTIASSSGLSDRDIERMISESEQYAEADKTRRATIEEANRADSVCADTEKAMNEFKDQLDAAEKDKVTTLVAELRELAVKGQSGDPSIDAEIIKTKISETQQASLGLFQRVYEKRSQESNNNSNEESSDNSPEKKEDK</sequence>
<evidence type="ECO:0000256" key="12">
    <source>
        <dbReference type="RuleBase" id="RU003322"/>
    </source>
</evidence>
<gene>
    <name evidence="14" type="ORF">Clacol_002827</name>
</gene>
<feature type="region of interest" description="Disordered" evidence="13">
    <location>
        <begin position="638"/>
        <end position="668"/>
    </location>
</feature>
<dbReference type="NCBIfam" id="TIGR02350">
    <property type="entry name" value="prok_dnaK"/>
    <property type="match status" value="1"/>
</dbReference>
<dbReference type="SUPFAM" id="SSF100934">
    <property type="entry name" value="Heat shock protein 70kD (HSP70), C-terminal subdomain"/>
    <property type="match status" value="1"/>
</dbReference>
<dbReference type="NCBIfam" id="NF001413">
    <property type="entry name" value="PRK00290.1"/>
    <property type="match status" value="1"/>
</dbReference>
<comment type="function">
    <text evidence="10">Required for the assembly of iron-sulfur (Fe/S) clusters in mitochondria. Assisted by the DnaJ-like co-chaperone jac1 and the nucleotide exchange factor mge1, it mediates ATP-dependent Fe-S cluster transfer from the scaffold proteins isu1/isu2 to grx5.</text>
</comment>
<dbReference type="GO" id="GO:0005524">
    <property type="term" value="F:ATP binding"/>
    <property type="evidence" value="ECO:0007669"/>
    <property type="project" value="UniProtKB-KW"/>
</dbReference>
<dbReference type="InterPro" id="IPR029047">
    <property type="entry name" value="HSP70_peptide-bd_sf"/>
</dbReference>
<dbReference type="GO" id="GO:0051082">
    <property type="term" value="F:unfolded protein binding"/>
    <property type="evidence" value="ECO:0007669"/>
    <property type="project" value="InterPro"/>
</dbReference>
<evidence type="ECO:0000256" key="3">
    <source>
        <dbReference type="ARBA" id="ARBA00012554"/>
    </source>
</evidence>
<evidence type="ECO:0000256" key="13">
    <source>
        <dbReference type="SAM" id="MobiDB-lite"/>
    </source>
</evidence>
<dbReference type="EC" id="3.6.4.10" evidence="3"/>
<dbReference type="PROSITE" id="PS00329">
    <property type="entry name" value="HSP70_2"/>
    <property type="match status" value="1"/>
</dbReference>
<evidence type="ECO:0000256" key="10">
    <source>
        <dbReference type="ARBA" id="ARBA00059314"/>
    </source>
</evidence>
<dbReference type="Gene3D" id="3.90.640.10">
    <property type="entry name" value="Actin, Chain A, domain 4"/>
    <property type="match status" value="1"/>
</dbReference>
<reference evidence="14" key="1">
    <citation type="submission" date="2021-10" db="EMBL/GenBank/DDBJ databases">
        <title>De novo Genome Assembly of Clathrus columnatus (Basidiomycota, Fungi) Using Illumina and Nanopore Sequence Data.</title>
        <authorList>
            <person name="Ogiso-Tanaka E."/>
            <person name="Itagaki H."/>
            <person name="Hosoya T."/>
            <person name="Hosaka K."/>
        </authorList>
    </citation>
    <scope>NUCLEOTIDE SEQUENCE</scope>
    <source>
        <strain evidence="14">MO-923</strain>
    </source>
</reference>
<keyword evidence="4 12" id="KW-0547">Nucleotide-binding</keyword>
<dbReference type="FunFam" id="2.60.34.10:FF:000014">
    <property type="entry name" value="Chaperone protein DnaK HSP70"/>
    <property type="match status" value="1"/>
</dbReference>
<evidence type="ECO:0000256" key="9">
    <source>
        <dbReference type="ARBA" id="ARBA00048056"/>
    </source>
</evidence>
<dbReference type="PANTHER" id="PTHR19375">
    <property type="entry name" value="HEAT SHOCK PROTEIN 70KDA"/>
    <property type="match status" value="1"/>
</dbReference>
<comment type="caution">
    <text evidence="14">The sequence shown here is derived from an EMBL/GenBank/DDBJ whole genome shotgun (WGS) entry which is preliminary data.</text>
</comment>
<evidence type="ECO:0000313" key="15">
    <source>
        <dbReference type="Proteomes" id="UP001050691"/>
    </source>
</evidence>
<dbReference type="Pfam" id="PF00012">
    <property type="entry name" value="HSP70"/>
    <property type="match status" value="1"/>
</dbReference>
<evidence type="ECO:0000256" key="2">
    <source>
        <dbReference type="ARBA" id="ARBA00007381"/>
    </source>
</evidence>
<dbReference type="NCBIfam" id="NF003520">
    <property type="entry name" value="PRK05183.1"/>
    <property type="match status" value="1"/>
</dbReference>
<dbReference type="InterPro" id="IPR018181">
    <property type="entry name" value="Heat_shock_70_CS"/>
</dbReference>
<keyword evidence="15" id="KW-1185">Reference proteome</keyword>
<dbReference type="Gene3D" id="2.60.34.10">
    <property type="entry name" value="Substrate Binding Domain Of DNAk, Chain A, domain 1"/>
    <property type="match status" value="1"/>
</dbReference>
<comment type="similarity">
    <text evidence="2 12">Belongs to the heat shock protein 70 family.</text>
</comment>
<evidence type="ECO:0000256" key="7">
    <source>
        <dbReference type="ARBA" id="ARBA00023128"/>
    </source>
</evidence>
<comment type="subcellular location">
    <subcellularLocation>
        <location evidence="1">Mitochondrion matrix</location>
    </subcellularLocation>
</comment>
<evidence type="ECO:0000256" key="4">
    <source>
        <dbReference type="ARBA" id="ARBA00022741"/>
    </source>
</evidence>
<dbReference type="Gene3D" id="3.30.420.40">
    <property type="match status" value="2"/>
</dbReference>
<evidence type="ECO:0000256" key="8">
    <source>
        <dbReference type="ARBA" id="ARBA00023186"/>
    </source>
</evidence>
<proteinExistence type="inferred from homology"/>
<dbReference type="GO" id="GO:0140662">
    <property type="term" value="F:ATP-dependent protein folding chaperone"/>
    <property type="evidence" value="ECO:0007669"/>
    <property type="project" value="InterPro"/>
</dbReference>
<accession>A0AAV5A7J2</accession>
<dbReference type="EMBL" id="BPWL01000003">
    <property type="protein sequence ID" value="GJJ08608.1"/>
    <property type="molecule type" value="Genomic_DNA"/>
</dbReference>
<dbReference type="SUPFAM" id="SSF53067">
    <property type="entry name" value="Actin-like ATPase domain"/>
    <property type="match status" value="2"/>
</dbReference>
<evidence type="ECO:0000256" key="11">
    <source>
        <dbReference type="ARBA" id="ARBA00070638"/>
    </source>
</evidence>
<dbReference type="InterPro" id="IPR013126">
    <property type="entry name" value="Hsp_70_fam"/>
</dbReference>
<dbReference type="HAMAP" id="MF_00332">
    <property type="entry name" value="DnaK"/>
    <property type="match status" value="1"/>
</dbReference>
<protein>
    <recommendedName>
        <fullName evidence="11">Iron-sulfur cluster biogenesis chaperone, mitochondrial</fullName>
        <ecNumber evidence="3">3.6.4.10</ecNumber>
    </recommendedName>
</protein>
<dbReference type="FunFam" id="3.30.30.30:FF:000005">
    <property type="entry name" value="Heat shock protein ssb1"/>
    <property type="match status" value="1"/>
</dbReference>
<keyword evidence="5 12" id="KW-0067">ATP-binding</keyword>
<evidence type="ECO:0000256" key="6">
    <source>
        <dbReference type="ARBA" id="ARBA00022946"/>
    </source>
</evidence>
<keyword evidence="7" id="KW-0496">Mitochondrion</keyword>
<organism evidence="14 15">
    <name type="scientific">Clathrus columnatus</name>
    <dbReference type="NCBI Taxonomy" id="1419009"/>
    <lineage>
        <taxon>Eukaryota</taxon>
        <taxon>Fungi</taxon>
        <taxon>Dikarya</taxon>
        <taxon>Basidiomycota</taxon>
        <taxon>Agaricomycotina</taxon>
        <taxon>Agaricomycetes</taxon>
        <taxon>Phallomycetidae</taxon>
        <taxon>Phallales</taxon>
        <taxon>Clathraceae</taxon>
        <taxon>Clathrus</taxon>
    </lineage>
</organism>
<evidence type="ECO:0000256" key="5">
    <source>
        <dbReference type="ARBA" id="ARBA00022840"/>
    </source>
</evidence>
<dbReference type="InterPro" id="IPR012725">
    <property type="entry name" value="Chaperone_DnaK"/>
</dbReference>
<dbReference type="InterPro" id="IPR029048">
    <property type="entry name" value="HSP70_C_sf"/>
</dbReference>
<dbReference type="FunFam" id="3.90.640.10:FF:000003">
    <property type="entry name" value="Molecular chaperone DnaK"/>
    <property type="match status" value="1"/>
</dbReference>
<name>A0AAV5A7J2_9AGAM</name>
<dbReference type="Gene3D" id="1.20.1270.10">
    <property type="match status" value="1"/>
</dbReference>
<dbReference type="SUPFAM" id="SSF100920">
    <property type="entry name" value="Heat shock protein 70kD (HSP70), peptide-binding domain"/>
    <property type="match status" value="1"/>
</dbReference>
<dbReference type="FunFam" id="1.20.1270.10:FF:000007">
    <property type="entry name" value="Heat shock protein, mitochondrial"/>
    <property type="match status" value="1"/>
</dbReference>
<evidence type="ECO:0000313" key="14">
    <source>
        <dbReference type="EMBL" id="GJJ08608.1"/>
    </source>
</evidence>
<comment type="catalytic activity">
    <reaction evidence="9">
        <text>ATP + H2O = ADP + phosphate + H(+)</text>
        <dbReference type="Rhea" id="RHEA:13065"/>
        <dbReference type="ChEBI" id="CHEBI:15377"/>
        <dbReference type="ChEBI" id="CHEBI:15378"/>
        <dbReference type="ChEBI" id="CHEBI:30616"/>
        <dbReference type="ChEBI" id="CHEBI:43474"/>
        <dbReference type="ChEBI" id="CHEBI:456216"/>
        <dbReference type="EC" id="3.6.4.10"/>
    </reaction>
</comment>
<dbReference type="InterPro" id="IPR043129">
    <property type="entry name" value="ATPase_NBD"/>
</dbReference>
<evidence type="ECO:0000256" key="1">
    <source>
        <dbReference type="ARBA" id="ARBA00004305"/>
    </source>
</evidence>
<dbReference type="PRINTS" id="PR00301">
    <property type="entry name" value="HEATSHOCK70"/>
</dbReference>
<keyword evidence="6" id="KW-0809">Transit peptide</keyword>
<dbReference type="AlphaFoldDB" id="A0AAV5A7J2"/>
<dbReference type="PROSITE" id="PS01036">
    <property type="entry name" value="HSP70_3"/>
    <property type="match status" value="1"/>
</dbReference>
<dbReference type="FunFam" id="3.30.420.40:FF:000004">
    <property type="entry name" value="Molecular chaperone DnaK"/>
    <property type="match status" value="1"/>
</dbReference>
<keyword evidence="8" id="KW-0143">Chaperone</keyword>
<dbReference type="GO" id="GO:0005759">
    <property type="term" value="C:mitochondrial matrix"/>
    <property type="evidence" value="ECO:0007669"/>
    <property type="project" value="UniProtKB-SubCell"/>
</dbReference>
<dbReference type="Proteomes" id="UP001050691">
    <property type="component" value="Unassembled WGS sequence"/>
</dbReference>
<dbReference type="FunFam" id="3.30.420.40:FF:000020">
    <property type="entry name" value="Chaperone protein HscA homolog"/>
    <property type="match status" value="1"/>
</dbReference>